<accession>A0A4Q9R484</accession>
<protein>
    <submittedName>
        <fullName evidence="1">Uncharacterized protein</fullName>
    </submittedName>
</protein>
<evidence type="ECO:0000313" key="1">
    <source>
        <dbReference type="EMBL" id="TBU94586.1"/>
    </source>
</evidence>
<dbReference type="Proteomes" id="UP000292639">
    <property type="component" value="Unassembled WGS sequence"/>
</dbReference>
<gene>
    <name evidence="1" type="ORF">DNJ96_13210</name>
</gene>
<dbReference type="AlphaFoldDB" id="A0A4Q9R484"/>
<evidence type="ECO:0000313" key="2">
    <source>
        <dbReference type="Proteomes" id="UP000292639"/>
    </source>
</evidence>
<sequence>MVFCLSAYTRRSCIWLIYGLRPYGASLFLACPRKSKQKEGHPNIRPLRFAPGFPRSIAVPVARRGIPAAQPLTRRFHSAS</sequence>
<comment type="caution">
    <text evidence="1">The sequence shown here is derived from an EMBL/GenBank/DDBJ whole genome shotgun (WGS) entry which is preliminary data.</text>
</comment>
<reference evidence="1 2" key="1">
    <citation type="submission" date="2018-06" db="EMBL/GenBank/DDBJ databases">
        <title>Three novel Pseudomonas species isolated from symptomatic oak.</title>
        <authorList>
            <person name="Bueno-Gonzalez V."/>
            <person name="Brady C."/>
        </authorList>
    </citation>
    <scope>NUCLEOTIDE SEQUENCE [LARGE SCALE GENOMIC DNA]</scope>
    <source>
        <strain evidence="1 2">P17C</strain>
    </source>
</reference>
<dbReference type="EMBL" id="QJUP01000018">
    <property type="protein sequence ID" value="TBU94586.1"/>
    <property type="molecule type" value="Genomic_DNA"/>
</dbReference>
<name>A0A4Q9R484_9GAMM</name>
<organism evidence="1 2">
    <name type="scientific">Stutzerimonas kirkiae</name>
    <dbReference type="NCBI Taxonomy" id="2211392"/>
    <lineage>
        <taxon>Bacteria</taxon>
        <taxon>Pseudomonadati</taxon>
        <taxon>Pseudomonadota</taxon>
        <taxon>Gammaproteobacteria</taxon>
        <taxon>Pseudomonadales</taxon>
        <taxon>Pseudomonadaceae</taxon>
        <taxon>Stutzerimonas</taxon>
    </lineage>
</organism>
<keyword evidence="2" id="KW-1185">Reference proteome</keyword>
<proteinExistence type="predicted"/>